<evidence type="ECO:0000313" key="3">
    <source>
        <dbReference type="EMBL" id="KAF2711917.1"/>
    </source>
</evidence>
<dbReference type="PANTHER" id="PTHR13315">
    <property type="entry name" value="METALLO PHOSPHOESTERASE RELATED"/>
    <property type="match status" value="1"/>
</dbReference>
<feature type="region of interest" description="Disordered" evidence="2">
    <location>
        <begin position="409"/>
        <end position="488"/>
    </location>
</feature>
<name>A0A6G1KHT1_9PLEO</name>
<keyword evidence="1" id="KW-0472">Membrane</keyword>
<sequence length="555" mass="61611">IALLLTPISIIGTTWLYLYPLFHGCGFPVPPPNNLSSPSPQPRIAPFRLLALGDPQLEGDSSLPKPGTPIFPAFRFLEEDLRNAQTWSKRKEILGHALKRAVTKDAPKWLGGKRKMLDLWGNDYYLAHIVRSLRWWTEPSHVAVVGDLLGSQWISDGEFETRAERYWGRVFKGMEKVPDRVMEGEAQSVDGEKKTWGKTVEILGADKGWENRVINIAGNHDVGYAGDMSPNRIERFERAFGKAHWDIVFTLPIPPPPPPPHELDSPGSDEPIDSSPPALRIVIFNSMNLDTPALSHSLQMETYDFVNHIISTSRPVTDKTHATILLTHIPLHKESGICVDSPFFSFHPSGSGVKEQNMLSEYASKMLLEGMFGLSGNQEAEGQGLGRRGIILNGHDHEGCDVVHYISRPKQEEEEEEEEEEGGQIEQPDSITGVLKEAQNQMADSLSTPEIDGDMAANGTTLSTDADFDSDPPPTHWLATHTPTTIPHTTPQIREITLRSMMGDFSGYAGFLSAWYDPVLGEWKLEFETCGVGVQHWWWGVHVVNVVLLAALGVG</sequence>
<dbReference type="GO" id="GO:0005783">
    <property type="term" value="C:endoplasmic reticulum"/>
    <property type="evidence" value="ECO:0007669"/>
    <property type="project" value="TreeGrafter"/>
</dbReference>
<dbReference type="InterPro" id="IPR029052">
    <property type="entry name" value="Metallo-depent_PP-like"/>
</dbReference>
<evidence type="ECO:0000256" key="2">
    <source>
        <dbReference type="SAM" id="MobiDB-lite"/>
    </source>
</evidence>
<feature type="compositionally biased region" description="Polar residues" evidence="2">
    <location>
        <begin position="438"/>
        <end position="448"/>
    </location>
</feature>
<dbReference type="GO" id="GO:0006506">
    <property type="term" value="P:GPI anchor biosynthetic process"/>
    <property type="evidence" value="ECO:0007669"/>
    <property type="project" value="InterPro"/>
</dbReference>
<dbReference type="AlphaFoldDB" id="A0A6G1KHT1"/>
<accession>A0A6G1KHT1</accession>
<evidence type="ECO:0008006" key="5">
    <source>
        <dbReference type="Google" id="ProtNLM"/>
    </source>
</evidence>
<reference evidence="3" key="1">
    <citation type="journal article" date="2020" name="Stud. Mycol.">
        <title>101 Dothideomycetes genomes: a test case for predicting lifestyles and emergence of pathogens.</title>
        <authorList>
            <person name="Haridas S."/>
            <person name="Albert R."/>
            <person name="Binder M."/>
            <person name="Bloem J."/>
            <person name="Labutti K."/>
            <person name="Salamov A."/>
            <person name="Andreopoulos B."/>
            <person name="Baker S."/>
            <person name="Barry K."/>
            <person name="Bills G."/>
            <person name="Bluhm B."/>
            <person name="Cannon C."/>
            <person name="Castanera R."/>
            <person name="Culley D."/>
            <person name="Daum C."/>
            <person name="Ezra D."/>
            <person name="Gonzalez J."/>
            <person name="Henrissat B."/>
            <person name="Kuo A."/>
            <person name="Liang C."/>
            <person name="Lipzen A."/>
            <person name="Lutzoni F."/>
            <person name="Magnuson J."/>
            <person name="Mondo S."/>
            <person name="Nolan M."/>
            <person name="Ohm R."/>
            <person name="Pangilinan J."/>
            <person name="Park H.-J."/>
            <person name="Ramirez L."/>
            <person name="Alfaro M."/>
            <person name="Sun H."/>
            <person name="Tritt A."/>
            <person name="Yoshinaga Y."/>
            <person name="Zwiers L.-H."/>
            <person name="Turgeon B."/>
            <person name="Goodwin S."/>
            <person name="Spatafora J."/>
            <person name="Crous P."/>
            <person name="Grigoriev I."/>
        </authorList>
    </citation>
    <scope>NUCLEOTIDE SEQUENCE</scope>
    <source>
        <strain evidence="3">CBS 279.74</strain>
    </source>
</reference>
<feature type="compositionally biased region" description="Acidic residues" evidence="2">
    <location>
        <begin position="412"/>
        <end position="423"/>
    </location>
</feature>
<feature type="non-terminal residue" evidence="3">
    <location>
        <position position="1"/>
    </location>
</feature>
<evidence type="ECO:0000256" key="1">
    <source>
        <dbReference type="ARBA" id="ARBA00023136"/>
    </source>
</evidence>
<proteinExistence type="predicted"/>
<dbReference type="SUPFAM" id="SSF56300">
    <property type="entry name" value="Metallo-dependent phosphatases"/>
    <property type="match status" value="1"/>
</dbReference>
<dbReference type="OrthoDB" id="9984693at2759"/>
<gene>
    <name evidence="3" type="ORF">K504DRAFT_356166</name>
</gene>
<dbReference type="GO" id="GO:0016020">
    <property type="term" value="C:membrane"/>
    <property type="evidence" value="ECO:0007669"/>
    <property type="project" value="GOC"/>
</dbReference>
<feature type="non-terminal residue" evidence="3">
    <location>
        <position position="555"/>
    </location>
</feature>
<dbReference type="EMBL" id="MU005767">
    <property type="protein sequence ID" value="KAF2711917.1"/>
    <property type="molecule type" value="Genomic_DNA"/>
</dbReference>
<dbReference type="Proteomes" id="UP000799428">
    <property type="component" value="Unassembled WGS sequence"/>
</dbReference>
<evidence type="ECO:0000313" key="4">
    <source>
        <dbReference type="Proteomes" id="UP000799428"/>
    </source>
</evidence>
<organism evidence="3 4">
    <name type="scientific">Pleomassaria siparia CBS 279.74</name>
    <dbReference type="NCBI Taxonomy" id="1314801"/>
    <lineage>
        <taxon>Eukaryota</taxon>
        <taxon>Fungi</taxon>
        <taxon>Dikarya</taxon>
        <taxon>Ascomycota</taxon>
        <taxon>Pezizomycotina</taxon>
        <taxon>Dothideomycetes</taxon>
        <taxon>Pleosporomycetidae</taxon>
        <taxon>Pleosporales</taxon>
        <taxon>Pleomassariaceae</taxon>
        <taxon>Pleomassaria</taxon>
    </lineage>
</organism>
<protein>
    <recommendedName>
        <fullName evidence="5">Calcineurin-like phosphoesterase domain-containing protein</fullName>
    </recommendedName>
</protein>
<dbReference type="PANTHER" id="PTHR13315:SF1">
    <property type="entry name" value="PROTEIN TED1"/>
    <property type="match status" value="1"/>
</dbReference>
<dbReference type="InterPro" id="IPR033308">
    <property type="entry name" value="PGAP5/Cdc1/Ted1"/>
</dbReference>
<keyword evidence="4" id="KW-1185">Reference proteome</keyword>